<organism evidence="1 2">
    <name type="scientific">Candida boidinii</name>
    <name type="common">Yeast</name>
    <dbReference type="NCBI Taxonomy" id="5477"/>
    <lineage>
        <taxon>Eukaryota</taxon>
        <taxon>Fungi</taxon>
        <taxon>Dikarya</taxon>
        <taxon>Ascomycota</taxon>
        <taxon>Saccharomycotina</taxon>
        <taxon>Pichiomycetes</taxon>
        <taxon>Pichiales</taxon>
        <taxon>Pichiaceae</taxon>
        <taxon>Ogataea</taxon>
        <taxon>Ogataea/Candida clade</taxon>
    </lineage>
</organism>
<name>A0ACB5TR89_CANBO</name>
<reference evidence="1" key="1">
    <citation type="submission" date="2023-04" db="EMBL/GenBank/DDBJ databases">
        <title>Candida boidinii NBRC 1967.</title>
        <authorList>
            <person name="Ichikawa N."/>
            <person name="Sato H."/>
            <person name="Tonouchi N."/>
        </authorList>
    </citation>
    <scope>NUCLEOTIDE SEQUENCE</scope>
    <source>
        <strain evidence="1">NBRC 1967</strain>
    </source>
</reference>
<evidence type="ECO:0000313" key="1">
    <source>
        <dbReference type="EMBL" id="GME92286.1"/>
    </source>
</evidence>
<proteinExistence type="predicted"/>
<dbReference type="Proteomes" id="UP001165101">
    <property type="component" value="Unassembled WGS sequence"/>
</dbReference>
<protein>
    <submittedName>
        <fullName evidence="1">Unnamed protein product</fullName>
    </submittedName>
</protein>
<sequence>MSLEGALEEERRLIADILERQKLQALNPRGRDRSVSADRGHSRGLSAVRRSMSRASSADPENKYSISAHDPSERLKPEVYEEFRDIDDDYEESSEEEEEDEQGVKEDNTTSKRKNQLMKDMASNGEQGEDTDHENEDDTDESDEEIRLSNRNLRYDYGDTSEEEQISNTSFEFEYDDDGSTFPNYANGPPSTGSSISLEGLSLKNEENAARNKKLVQDAKKAEKLDQVLAAERGLANAKFVGSSIPEDVINNIEKEASDLGTRIDINSEKIYQEDKERKDKLKGYAIYKKKLVSPSAGNLSQGFSIPYTSDVEEKVDTELAKILNEKVIVSDIEVNNTNARAIRTITRGNFFEIVKDNSNANNNNNSNSNTNNTNNKNTTSTMPKSFVICMDFSEESKYALEWCIGTVLVDGSVLYIINVIEDDDYSAMQLNGIQSTTTTAGTNTGSSGRNGSMLSPTTSAHALSLAVAKSNANSNSKTSRETIRRKNVERMTKDCLELLKLTKLQVHVVIESVHHPIPRYFIVEVIHHLSPTLVVVGSKGQSAIKGVLLGSLSNYLVRKSSVPVMVVRNKIQKLGKKGKQFSNTISTLHSLAEARID</sequence>
<keyword evidence="2" id="KW-1185">Reference proteome</keyword>
<dbReference type="EMBL" id="BSXV01001261">
    <property type="protein sequence ID" value="GME92286.1"/>
    <property type="molecule type" value="Genomic_DNA"/>
</dbReference>
<comment type="caution">
    <text evidence="1">The sequence shown here is derived from an EMBL/GenBank/DDBJ whole genome shotgun (WGS) entry which is preliminary data.</text>
</comment>
<evidence type="ECO:0000313" key="2">
    <source>
        <dbReference type="Proteomes" id="UP001165101"/>
    </source>
</evidence>
<accession>A0ACB5TR89</accession>
<gene>
    <name evidence="1" type="ORF">Cboi01_000267500</name>
</gene>